<dbReference type="Proteomes" id="UP001610861">
    <property type="component" value="Unassembled WGS sequence"/>
</dbReference>
<dbReference type="PANTHER" id="PTHR30173:SF43">
    <property type="entry name" value="ECF RNA POLYMERASE SIGMA FACTOR SIGI-RELATED"/>
    <property type="match status" value="1"/>
</dbReference>
<gene>
    <name evidence="2" type="ORF">ACH3VR_14430</name>
</gene>
<dbReference type="SUPFAM" id="SSF54427">
    <property type="entry name" value="NTF2-like"/>
    <property type="match status" value="1"/>
</dbReference>
<dbReference type="InterPro" id="IPR052704">
    <property type="entry name" value="ECF_Sigma-70_Domain"/>
</dbReference>
<dbReference type="Gene3D" id="3.10.450.50">
    <property type="match status" value="1"/>
</dbReference>
<comment type="caution">
    <text evidence="2">The sequence shown here is derived from an EMBL/GenBank/DDBJ whole genome shotgun (WGS) entry which is preliminary data.</text>
</comment>
<keyword evidence="3" id="KW-1185">Reference proteome</keyword>
<dbReference type="Pfam" id="PF12680">
    <property type="entry name" value="SnoaL_2"/>
    <property type="match status" value="1"/>
</dbReference>
<dbReference type="InterPro" id="IPR032710">
    <property type="entry name" value="NTF2-like_dom_sf"/>
</dbReference>
<dbReference type="RefSeq" id="WP_397557017.1">
    <property type="nucleotide sequence ID" value="NZ_JBIQWL010000005.1"/>
</dbReference>
<name>A0ABW7Q9K8_9MICO</name>
<evidence type="ECO:0000313" key="2">
    <source>
        <dbReference type="EMBL" id="MFH8251562.1"/>
    </source>
</evidence>
<evidence type="ECO:0000259" key="1">
    <source>
        <dbReference type="Pfam" id="PF12680"/>
    </source>
</evidence>
<dbReference type="EMBL" id="JBIQWL010000005">
    <property type="protein sequence ID" value="MFH8251562.1"/>
    <property type="molecule type" value="Genomic_DNA"/>
</dbReference>
<accession>A0ABW7Q9K8</accession>
<protein>
    <submittedName>
        <fullName evidence="2">Nuclear transport factor 2 family protein</fullName>
    </submittedName>
</protein>
<dbReference type="InterPro" id="IPR037401">
    <property type="entry name" value="SnoaL-like"/>
</dbReference>
<proteinExistence type="predicted"/>
<dbReference type="PANTHER" id="PTHR30173">
    <property type="entry name" value="SIGMA 19 FACTOR"/>
    <property type="match status" value="1"/>
</dbReference>
<sequence>MRRRGVPWPLRRRTHAPSAARHHRLAVQALAYACDERDFARLVRVLHPDAVLTIDGTATAAQHPIHGRARIVDVLTTMLDAHAAVAIECAVNGERGIALHTRHDLVGVLTVATRAERISSLRLVLTRADGRQ</sequence>
<organism evidence="2 3">
    <name type="scientific">Microbacterium alkaliflavum</name>
    <dbReference type="NCBI Taxonomy" id="3248839"/>
    <lineage>
        <taxon>Bacteria</taxon>
        <taxon>Bacillati</taxon>
        <taxon>Actinomycetota</taxon>
        <taxon>Actinomycetes</taxon>
        <taxon>Micrococcales</taxon>
        <taxon>Microbacteriaceae</taxon>
        <taxon>Microbacterium</taxon>
    </lineage>
</organism>
<evidence type="ECO:0000313" key="3">
    <source>
        <dbReference type="Proteomes" id="UP001610861"/>
    </source>
</evidence>
<feature type="domain" description="SnoaL-like" evidence="1">
    <location>
        <begin position="27"/>
        <end position="110"/>
    </location>
</feature>
<reference evidence="2 3" key="1">
    <citation type="submission" date="2024-09" db="EMBL/GenBank/DDBJ databases">
        <authorList>
            <person name="Pan X."/>
        </authorList>
    </citation>
    <scope>NUCLEOTIDE SEQUENCE [LARGE SCALE GENOMIC DNA]</scope>
    <source>
        <strain evidence="2 3">B2969</strain>
    </source>
</reference>